<dbReference type="Gene3D" id="3.40.50.11420">
    <property type="match status" value="1"/>
</dbReference>
<dbReference type="Proteomes" id="UP000255367">
    <property type="component" value="Unassembled WGS sequence"/>
</dbReference>
<dbReference type="Gene3D" id="3.40.50.300">
    <property type="entry name" value="P-loop containing nucleotide triphosphate hydrolases"/>
    <property type="match status" value="1"/>
</dbReference>
<dbReference type="InterPro" id="IPR027417">
    <property type="entry name" value="P-loop_NTPase"/>
</dbReference>
<name>A0A380NN52_9FIRM</name>
<evidence type="ECO:0000259" key="5">
    <source>
        <dbReference type="Pfam" id="PF18133"/>
    </source>
</evidence>
<dbReference type="InterPro" id="IPR006073">
    <property type="entry name" value="GTP-bd"/>
</dbReference>
<dbReference type="AlphaFoldDB" id="A0A380NN52"/>
<dbReference type="SUPFAM" id="SSF52540">
    <property type="entry name" value="P-loop containing nucleoside triphosphate hydrolases"/>
    <property type="match status" value="1"/>
</dbReference>
<dbReference type="Pfam" id="PF18133">
    <property type="entry name" value="HydF_tetramer"/>
    <property type="match status" value="1"/>
</dbReference>
<gene>
    <name evidence="6" type="primary">der_2</name>
    <name evidence="6" type="ORF">NCTC12020_01435</name>
</gene>
<evidence type="ECO:0000256" key="2">
    <source>
        <dbReference type="ARBA" id="ARBA00023134"/>
    </source>
</evidence>
<dbReference type="PANTHER" id="PTHR42714:SF6">
    <property type="entry name" value="TRANSLATION INITIATION FACTOR IF-2"/>
    <property type="match status" value="1"/>
</dbReference>
<keyword evidence="2" id="KW-0342">GTP-binding</keyword>
<dbReference type="NCBIfam" id="TIGR03918">
    <property type="entry name" value="GTP_HydF"/>
    <property type="match status" value="1"/>
</dbReference>
<evidence type="ECO:0000259" key="4">
    <source>
        <dbReference type="Pfam" id="PF18128"/>
    </source>
</evidence>
<feature type="domain" description="G" evidence="3">
    <location>
        <begin position="15"/>
        <end position="128"/>
    </location>
</feature>
<reference evidence="6 7" key="1">
    <citation type="submission" date="2018-06" db="EMBL/GenBank/DDBJ databases">
        <authorList>
            <consortium name="Pathogen Informatics"/>
            <person name="Doyle S."/>
        </authorList>
    </citation>
    <scope>NUCLEOTIDE SEQUENCE [LARGE SCALE GENOMIC DNA]</scope>
    <source>
        <strain evidence="6 7">NCTC12020</strain>
    </source>
</reference>
<dbReference type="CDD" id="cd00880">
    <property type="entry name" value="Era_like"/>
    <property type="match status" value="1"/>
</dbReference>
<evidence type="ECO:0000256" key="1">
    <source>
        <dbReference type="ARBA" id="ARBA00022741"/>
    </source>
</evidence>
<protein>
    <submittedName>
        <fullName evidence="6">GTP-binding protein EngA</fullName>
    </submittedName>
</protein>
<dbReference type="EMBL" id="UHIO01000001">
    <property type="protein sequence ID" value="SUP43962.1"/>
    <property type="molecule type" value="Genomic_DNA"/>
</dbReference>
<dbReference type="GO" id="GO:0002098">
    <property type="term" value="P:tRNA wobble uridine modification"/>
    <property type="evidence" value="ECO:0007669"/>
    <property type="project" value="TreeGrafter"/>
</dbReference>
<dbReference type="InterPro" id="IPR005225">
    <property type="entry name" value="Small_GTP-bd"/>
</dbReference>
<keyword evidence="1" id="KW-0547">Nucleotide-binding</keyword>
<dbReference type="InterPro" id="IPR023873">
    <property type="entry name" value="FeFe-hyd_GTPase_HydF"/>
</dbReference>
<evidence type="ECO:0000259" key="3">
    <source>
        <dbReference type="Pfam" id="PF01926"/>
    </source>
</evidence>
<feature type="domain" description="Hydrogen maturase F tetramerization" evidence="5">
    <location>
        <begin position="287"/>
        <end position="403"/>
    </location>
</feature>
<dbReference type="InterPro" id="IPR040644">
    <property type="entry name" value="HydF_tetramer"/>
</dbReference>
<organism evidence="6 7">
    <name type="scientific">Veillonella criceti</name>
    <dbReference type="NCBI Taxonomy" id="103891"/>
    <lineage>
        <taxon>Bacteria</taxon>
        <taxon>Bacillati</taxon>
        <taxon>Bacillota</taxon>
        <taxon>Negativicutes</taxon>
        <taxon>Veillonellales</taxon>
        <taxon>Veillonellaceae</taxon>
        <taxon>Veillonella</taxon>
    </lineage>
</organism>
<evidence type="ECO:0000313" key="6">
    <source>
        <dbReference type="EMBL" id="SUP43962.1"/>
    </source>
</evidence>
<sequence length="408" mass="44411">MTTMEQTPKANRVHIGFFGRCNAGKSTLINMLTGQPIALVSDVAGTTTDPVSKAMEILPLGPVVITDTAGVDDTSELGPLRIGKTKELLPRMNMAVYVLKTEDAPSEDDITWLSLLQQKKVTTLLVLNEVEGYEAEAYMAKYANELSSFKLPYIGANLLSNDKQSAILKQLGTMKPKDQEDEQSLLAGLVEPHDLILLVCPIDSAAPKGRLILPQVQMIREILDTHGMSLVVQTEEVATALTKLSVKPKLVITDSQAFDAVAAQVPEDIPLTSFSILMARFKGDLKTLAAGVKAVKNLKSGAKVLISEGCTHHRQCDDIGSVKIPRWLKQAGYENLDLQWTSGGAFPDDVRTFDLIIHCGACMLTRREVLRRLDVSQEQGVPIVNYGVLIASLHGILDRALSPFVAEL</sequence>
<dbReference type="NCBIfam" id="TIGR00231">
    <property type="entry name" value="small_GTP"/>
    <property type="match status" value="1"/>
</dbReference>
<dbReference type="InterPro" id="IPR041606">
    <property type="entry name" value="HydF_dimer"/>
</dbReference>
<keyword evidence="7" id="KW-1185">Reference proteome</keyword>
<dbReference type="PANTHER" id="PTHR42714">
    <property type="entry name" value="TRNA MODIFICATION GTPASE GTPBP3"/>
    <property type="match status" value="1"/>
</dbReference>
<accession>A0A380NN52</accession>
<feature type="domain" description="Hydrogen maturase F dimerization" evidence="4">
    <location>
        <begin position="185"/>
        <end position="283"/>
    </location>
</feature>
<dbReference type="GO" id="GO:0030488">
    <property type="term" value="P:tRNA methylation"/>
    <property type="evidence" value="ECO:0007669"/>
    <property type="project" value="TreeGrafter"/>
</dbReference>
<dbReference type="Pfam" id="PF01926">
    <property type="entry name" value="MMR_HSR1"/>
    <property type="match status" value="1"/>
</dbReference>
<dbReference type="Gene3D" id="3.40.50.11410">
    <property type="match status" value="1"/>
</dbReference>
<dbReference type="Pfam" id="PF18128">
    <property type="entry name" value="HydF_dimer"/>
    <property type="match status" value="1"/>
</dbReference>
<dbReference type="GO" id="GO:0005525">
    <property type="term" value="F:GTP binding"/>
    <property type="evidence" value="ECO:0007669"/>
    <property type="project" value="UniProtKB-KW"/>
</dbReference>
<dbReference type="GO" id="GO:0005737">
    <property type="term" value="C:cytoplasm"/>
    <property type="evidence" value="ECO:0007669"/>
    <property type="project" value="TreeGrafter"/>
</dbReference>
<evidence type="ECO:0000313" key="7">
    <source>
        <dbReference type="Proteomes" id="UP000255367"/>
    </source>
</evidence>
<proteinExistence type="predicted"/>